<dbReference type="EMBL" id="JABJRC010000008">
    <property type="protein sequence ID" value="NOL44349.1"/>
    <property type="molecule type" value="Genomic_DNA"/>
</dbReference>
<dbReference type="InterPro" id="IPR036457">
    <property type="entry name" value="PPM-type-like_dom_sf"/>
</dbReference>
<dbReference type="SUPFAM" id="SSF81606">
    <property type="entry name" value="PP2C-like"/>
    <property type="match status" value="1"/>
</dbReference>
<gene>
    <name evidence="1" type="ORF">HPO96_29285</name>
</gene>
<accession>A0A7Y4L4P5</accession>
<evidence type="ECO:0000313" key="1">
    <source>
        <dbReference type="EMBL" id="NOL44349.1"/>
    </source>
</evidence>
<comment type="caution">
    <text evidence="1">The sequence shown here is derived from an EMBL/GenBank/DDBJ whole genome shotgun (WGS) entry which is preliminary data.</text>
</comment>
<organism evidence="1 2">
    <name type="scientific">Kribbella sandramycini</name>
    <dbReference type="NCBI Taxonomy" id="60450"/>
    <lineage>
        <taxon>Bacteria</taxon>
        <taxon>Bacillati</taxon>
        <taxon>Actinomycetota</taxon>
        <taxon>Actinomycetes</taxon>
        <taxon>Propionibacteriales</taxon>
        <taxon>Kribbellaceae</taxon>
        <taxon>Kribbella</taxon>
    </lineage>
</organism>
<proteinExistence type="predicted"/>
<dbReference type="Proteomes" id="UP000534306">
    <property type="component" value="Unassembled WGS sequence"/>
</dbReference>
<keyword evidence="2" id="KW-1185">Reference proteome</keyword>
<name>A0A7Y4L4P5_9ACTN</name>
<reference evidence="1 2" key="1">
    <citation type="submission" date="2020-05" db="EMBL/GenBank/DDBJ databases">
        <title>Genome sequence of Kribbella sandramycini ATCC 39419.</title>
        <authorList>
            <person name="Maclea K.S."/>
            <person name="Fair J.L."/>
        </authorList>
    </citation>
    <scope>NUCLEOTIDE SEQUENCE [LARGE SCALE GENOMIC DNA]</scope>
    <source>
        <strain evidence="1 2">ATCC 39419</strain>
    </source>
</reference>
<sequence length="217" mass="22408">MDAAAAFEAVTGDVAVAVVDGIGNDPDGSELMQLICTAAARIAASRGALAGVLTAAALIDADPGTDDYGPDAVMVLAVSRPGYEVELAWVGDSHIYSWDGVRLARRTTPHTMGEYLRLNGESEQLAVRHDNWTRMSLTIASPTTVALAEAPAHELLILLSDGLDGLLHGELAAAVAEHAGDPQTLAEALVAAARPSGDYRDDATAVVLAPNAEASRS</sequence>
<protein>
    <submittedName>
        <fullName evidence="1">SpoIIE family protein phosphatase</fullName>
    </submittedName>
</protein>
<evidence type="ECO:0000313" key="2">
    <source>
        <dbReference type="Proteomes" id="UP000534306"/>
    </source>
</evidence>
<dbReference type="Gene3D" id="3.60.40.10">
    <property type="entry name" value="PPM-type phosphatase domain"/>
    <property type="match status" value="1"/>
</dbReference>
<dbReference type="AlphaFoldDB" id="A0A7Y4L4P5"/>